<dbReference type="GO" id="GO:0044718">
    <property type="term" value="P:siderophore transmembrane transport"/>
    <property type="evidence" value="ECO:0007669"/>
    <property type="project" value="TreeGrafter"/>
</dbReference>
<dbReference type="Gene3D" id="2.60.40.1120">
    <property type="entry name" value="Carboxypeptidase-like, regulatory domain"/>
    <property type="match status" value="1"/>
</dbReference>
<accession>A0A4S2FKX3</accession>
<dbReference type="InterPro" id="IPR036942">
    <property type="entry name" value="Beta-barrel_TonB_sf"/>
</dbReference>
<sequence length="782" mass="88858">MKQKILFSLWALTLMVLSVSAQTEKERITGIVIDYTSEEPLPGATIFIEELKKGDVADKHGEFSFSEVPFGTYTFTVKFMGYQKATQKVTVSNERAKRSIIRLKAEAQLLDEVVVMGKSEARKIREQAMPVSVISMKQLQGTVSDIQGILAKTVGVAIRSTGGVGSTSRLSVRGLEGKRIGFFIDETPLNDQSDFIDLNDIPIDMIDRIEIYKGVVPAKFGGSSMGGAVNIVIREYPDRYADLSYTRESFNVNKAQTVFKRNLKDAGLIVGIGGGYTYADNDYTMESPYVKGLKIKRDHDNFRKILVGGSLKAKNWWFDEVEFEPAFIDTYKEIQGIETDIKKAHTRSRLYMLANKLEKENFLLEGLDLEMNTAIGYTQYGLTDTAKVWYDWNGVSYPTPSLHGGELGTRYASESDNKKTTLMNKLNLEFLIDKHHSVSFHSVFTLANGHPSDPVKEKSLGKKTDFDSRMHSWTVGLTYDYRTANDKFLNSFTSRYYWYSMNTSYQNIYVNIPVEDIHLNKNSIGFSNAMRYRFTPFFMAKLSGGYDVRIPSENELLGDGYTISPSERLLPERNLSVNAGLLYDLSGIHPSNLQIELSGYYMYLQDMIRFTKGIFGAQYQNFGEMRTLGVEFEVKADVFPFLYAYGNVTYQDLRDVRKQEEGSNLPNATKGKRMPNIPYFMANAGLEFHKENLFGGKGQNTRLFVDMAFVEEYLYDFEMTENAKRRIPRSTTMDLGFEHSIMNQRLFLSGKIKNLTNATVLSEFNRPLPGRSLGVKLRYIFK</sequence>
<dbReference type="SUPFAM" id="SSF56935">
    <property type="entry name" value="Porins"/>
    <property type="match status" value="1"/>
</dbReference>
<evidence type="ECO:0000256" key="12">
    <source>
        <dbReference type="SAM" id="SignalP"/>
    </source>
</evidence>
<dbReference type="PROSITE" id="PS52016">
    <property type="entry name" value="TONB_DEPENDENT_REC_3"/>
    <property type="match status" value="1"/>
</dbReference>
<keyword evidence="6 11" id="KW-0798">TonB box</keyword>
<dbReference type="AlphaFoldDB" id="A0A4S2FKX3"/>
<evidence type="ECO:0000256" key="7">
    <source>
        <dbReference type="ARBA" id="ARBA00023136"/>
    </source>
</evidence>
<dbReference type="GO" id="GO:0015344">
    <property type="term" value="F:siderophore uptake transmembrane transporter activity"/>
    <property type="evidence" value="ECO:0007669"/>
    <property type="project" value="TreeGrafter"/>
</dbReference>
<dbReference type="Pfam" id="PF13715">
    <property type="entry name" value="CarbopepD_reg_2"/>
    <property type="match status" value="1"/>
</dbReference>
<comment type="caution">
    <text evidence="15">The sequence shown here is derived from an EMBL/GenBank/DDBJ whole genome shotgun (WGS) entry which is preliminary data.</text>
</comment>
<reference evidence="15 16" key="1">
    <citation type="submission" date="2019-04" db="EMBL/GenBank/DDBJ databases">
        <title>Microbes associate with the intestines of laboratory mice.</title>
        <authorList>
            <person name="Navarre W."/>
            <person name="Wong E."/>
            <person name="Huang K."/>
            <person name="Tropini C."/>
            <person name="Ng K."/>
            <person name="Yu B."/>
        </authorList>
    </citation>
    <scope>NUCLEOTIDE SEQUENCE [LARGE SCALE GENOMIC DNA]</scope>
    <source>
        <strain evidence="15 16">NM22_B1</strain>
    </source>
</reference>
<keyword evidence="9 10" id="KW-0998">Cell outer membrane</keyword>
<dbReference type="Pfam" id="PF07715">
    <property type="entry name" value="Plug"/>
    <property type="match status" value="1"/>
</dbReference>
<dbReference type="InterPro" id="IPR008969">
    <property type="entry name" value="CarboxyPept-like_regulatory"/>
</dbReference>
<keyword evidence="7 10" id="KW-0472">Membrane</keyword>
<dbReference type="EMBL" id="SRYJ01000026">
    <property type="protein sequence ID" value="TGY69625.1"/>
    <property type="molecule type" value="Genomic_DNA"/>
</dbReference>
<evidence type="ECO:0000256" key="4">
    <source>
        <dbReference type="ARBA" id="ARBA00022692"/>
    </source>
</evidence>
<keyword evidence="8 15" id="KW-0675">Receptor</keyword>
<dbReference type="PANTHER" id="PTHR30069:SF29">
    <property type="entry name" value="HEMOGLOBIN AND HEMOGLOBIN-HAPTOGLOBIN-BINDING PROTEIN 1-RELATED"/>
    <property type="match status" value="1"/>
</dbReference>
<evidence type="ECO:0000256" key="10">
    <source>
        <dbReference type="PROSITE-ProRule" id="PRU01360"/>
    </source>
</evidence>
<organism evidence="15 16">
    <name type="scientific">Phocaeicola sartorii</name>
    <dbReference type="NCBI Taxonomy" id="671267"/>
    <lineage>
        <taxon>Bacteria</taxon>
        <taxon>Pseudomonadati</taxon>
        <taxon>Bacteroidota</taxon>
        <taxon>Bacteroidia</taxon>
        <taxon>Bacteroidales</taxon>
        <taxon>Bacteroidaceae</taxon>
        <taxon>Phocaeicola</taxon>
    </lineage>
</organism>
<dbReference type="SUPFAM" id="SSF49464">
    <property type="entry name" value="Carboxypeptidase regulatory domain-like"/>
    <property type="match status" value="1"/>
</dbReference>
<dbReference type="GO" id="GO:0009279">
    <property type="term" value="C:cell outer membrane"/>
    <property type="evidence" value="ECO:0007669"/>
    <property type="project" value="UniProtKB-SubCell"/>
</dbReference>
<evidence type="ECO:0000313" key="15">
    <source>
        <dbReference type="EMBL" id="TGY69625.1"/>
    </source>
</evidence>
<evidence type="ECO:0000313" key="16">
    <source>
        <dbReference type="Proteomes" id="UP000310760"/>
    </source>
</evidence>
<dbReference type="Pfam" id="PF00593">
    <property type="entry name" value="TonB_dep_Rec_b-barrel"/>
    <property type="match status" value="1"/>
</dbReference>
<feature type="domain" description="TonB-dependent receptor plug" evidence="14">
    <location>
        <begin position="124"/>
        <end position="228"/>
    </location>
</feature>
<keyword evidence="5 12" id="KW-0732">Signal</keyword>
<dbReference type="InterPro" id="IPR039426">
    <property type="entry name" value="TonB-dep_rcpt-like"/>
</dbReference>
<evidence type="ECO:0000256" key="6">
    <source>
        <dbReference type="ARBA" id="ARBA00023077"/>
    </source>
</evidence>
<evidence type="ECO:0000256" key="1">
    <source>
        <dbReference type="ARBA" id="ARBA00004571"/>
    </source>
</evidence>
<keyword evidence="3 10" id="KW-1134">Transmembrane beta strand</keyword>
<gene>
    <name evidence="15" type="ORF">E5339_12280</name>
</gene>
<dbReference type="InterPro" id="IPR000531">
    <property type="entry name" value="Beta-barrel_TonB"/>
</dbReference>
<evidence type="ECO:0000256" key="2">
    <source>
        <dbReference type="ARBA" id="ARBA00022448"/>
    </source>
</evidence>
<evidence type="ECO:0000256" key="5">
    <source>
        <dbReference type="ARBA" id="ARBA00022729"/>
    </source>
</evidence>
<evidence type="ECO:0000256" key="8">
    <source>
        <dbReference type="ARBA" id="ARBA00023170"/>
    </source>
</evidence>
<evidence type="ECO:0000256" key="9">
    <source>
        <dbReference type="ARBA" id="ARBA00023237"/>
    </source>
</evidence>
<dbReference type="Gene3D" id="2.170.130.10">
    <property type="entry name" value="TonB-dependent receptor, plug domain"/>
    <property type="match status" value="1"/>
</dbReference>
<evidence type="ECO:0000259" key="13">
    <source>
        <dbReference type="Pfam" id="PF00593"/>
    </source>
</evidence>
<dbReference type="Proteomes" id="UP000310760">
    <property type="component" value="Unassembled WGS sequence"/>
</dbReference>
<evidence type="ECO:0000256" key="3">
    <source>
        <dbReference type="ARBA" id="ARBA00022452"/>
    </source>
</evidence>
<comment type="similarity">
    <text evidence="10 11">Belongs to the TonB-dependent receptor family.</text>
</comment>
<proteinExistence type="inferred from homology"/>
<feature type="signal peptide" evidence="12">
    <location>
        <begin position="1"/>
        <end position="21"/>
    </location>
</feature>
<name>A0A4S2FKX3_9BACT</name>
<evidence type="ECO:0000259" key="14">
    <source>
        <dbReference type="Pfam" id="PF07715"/>
    </source>
</evidence>
<dbReference type="RefSeq" id="WP_135951920.1">
    <property type="nucleotide sequence ID" value="NZ_CAOOJZ010000024.1"/>
</dbReference>
<feature type="domain" description="TonB-dependent receptor-like beta-barrel" evidence="13">
    <location>
        <begin position="366"/>
        <end position="751"/>
    </location>
</feature>
<evidence type="ECO:0000256" key="11">
    <source>
        <dbReference type="RuleBase" id="RU003357"/>
    </source>
</evidence>
<dbReference type="InterPro" id="IPR012910">
    <property type="entry name" value="Plug_dom"/>
</dbReference>
<feature type="chain" id="PRO_5020659043" evidence="12">
    <location>
        <begin position="22"/>
        <end position="782"/>
    </location>
</feature>
<keyword evidence="2 10" id="KW-0813">Transport</keyword>
<protein>
    <submittedName>
        <fullName evidence="15">TonB-dependent receptor</fullName>
    </submittedName>
</protein>
<dbReference type="Gene3D" id="2.40.170.20">
    <property type="entry name" value="TonB-dependent receptor, beta-barrel domain"/>
    <property type="match status" value="1"/>
</dbReference>
<keyword evidence="4 10" id="KW-0812">Transmembrane</keyword>
<comment type="subcellular location">
    <subcellularLocation>
        <location evidence="1 10">Cell outer membrane</location>
        <topology evidence="1 10">Multi-pass membrane protein</topology>
    </subcellularLocation>
</comment>
<dbReference type="PANTHER" id="PTHR30069">
    <property type="entry name" value="TONB-DEPENDENT OUTER MEMBRANE RECEPTOR"/>
    <property type="match status" value="1"/>
</dbReference>
<dbReference type="InterPro" id="IPR037066">
    <property type="entry name" value="Plug_dom_sf"/>
</dbReference>